<dbReference type="Proteomes" id="UP001240643">
    <property type="component" value="Unassembled WGS sequence"/>
</dbReference>
<keyword evidence="3" id="KW-0963">Cytoplasm</keyword>
<dbReference type="PROSITE" id="PS00300">
    <property type="entry name" value="SRP54"/>
    <property type="match status" value="1"/>
</dbReference>
<keyword evidence="8" id="KW-0733">Signal recognition particle</keyword>
<protein>
    <recommendedName>
        <fullName evidence="10">signal-recognition-particle GTPase</fullName>
        <ecNumber evidence="10">3.6.5.4</ecNumber>
    </recommendedName>
</protein>
<keyword evidence="7" id="KW-0342">GTP-binding</keyword>
<dbReference type="InterPro" id="IPR004780">
    <property type="entry name" value="SRP"/>
</dbReference>
<evidence type="ECO:0000256" key="11">
    <source>
        <dbReference type="ARBA" id="ARBA00048027"/>
    </source>
</evidence>
<dbReference type="SMART" id="SM00382">
    <property type="entry name" value="AAA"/>
    <property type="match status" value="1"/>
</dbReference>
<dbReference type="RefSeq" id="WP_256547161.1">
    <property type="nucleotide sequence ID" value="NZ_CP101809.1"/>
</dbReference>
<dbReference type="InterPro" id="IPR036891">
    <property type="entry name" value="Signal_recog_part_SRP54_M_sf"/>
</dbReference>
<dbReference type="NCBIfam" id="TIGR00959">
    <property type="entry name" value="ffh"/>
    <property type="match status" value="1"/>
</dbReference>
<dbReference type="EC" id="3.6.5.4" evidence="10"/>
<comment type="catalytic activity">
    <reaction evidence="11">
        <text>GTP + H2O = GDP + phosphate + H(+)</text>
        <dbReference type="Rhea" id="RHEA:19669"/>
        <dbReference type="ChEBI" id="CHEBI:15377"/>
        <dbReference type="ChEBI" id="CHEBI:15378"/>
        <dbReference type="ChEBI" id="CHEBI:37565"/>
        <dbReference type="ChEBI" id="CHEBI:43474"/>
        <dbReference type="ChEBI" id="CHEBI:58189"/>
        <dbReference type="EC" id="3.6.5.4"/>
    </reaction>
</comment>
<evidence type="ECO:0000259" key="12">
    <source>
        <dbReference type="PROSITE" id="PS00300"/>
    </source>
</evidence>
<proteinExistence type="inferred from homology"/>
<dbReference type="InterPro" id="IPR022941">
    <property type="entry name" value="SRP54"/>
</dbReference>
<accession>A0ABU0LZL7</accession>
<dbReference type="InterPro" id="IPR003593">
    <property type="entry name" value="AAA+_ATPase"/>
</dbReference>
<evidence type="ECO:0000256" key="2">
    <source>
        <dbReference type="ARBA" id="ARBA00005450"/>
    </source>
</evidence>
<reference evidence="13" key="1">
    <citation type="submission" date="2023-07" db="EMBL/GenBank/DDBJ databases">
        <title>Genomic Encyclopedia of Type Strains, Phase IV (KMG-IV): sequencing the most valuable type-strain genomes for metagenomic binning, comparative biology and taxonomic classification.</title>
        <authorList>
            <person name="Goeker M."/>
        </authorList>
    </citation>
    <scope>NUCLEOTIDE SEQUENCE [LARGE SCALE GENOMIC DNA]</scope>
    <source>
        <strain evidence="13">DSM 21204</strain>
    </source>
</reference>
<dbReference type="SMART" id="SM00962">
    <property type="entry name" value="SRP54"/>
    <property type="match status" value="1"/>
</dbReference>
<dbReference type="SUPFAM" id="SSF52540">
    <property type="entry name" value="P-loop containing nucleoside triphosphate hydrolases"/>
    <property type="match status" value="1"/>
</dbReference>
<keyword evidence="4" id="KW-0547">Nucleotide-binding</keyword>
<dbReference type="SUPFAM" id="SSF47364">
    <property type="entry name" value="Domain of the SRP/SRP receptor G-proteins"/>
    <property type="match status" value="1"/>
</dbReference>
<comment type="caution">
    <text evidence="13">The sequence shown here is derived from an EMBL/GenBank/DDBJ whole genome shotgun (WGS) entry which is preliminary data.</text>
</comment>
<dbReference type="EMBL" id="JAUSWO010000001">
    <property type="protein sequence ID" value="MDQ0514150.1"/>
    <property type="molecule type" value="Genomic_DNA"/>
</dbReference>
<dbReference type="Gene3D" id="3.40.50.300">
    <property type="entry name" value="P-loop containing nucleotide triphosphate hydrolases"/>
    <property type="match status" value="1"/>
</dbReference>
<evidence type="ECO:0000256" key="5">
    <source>
        <dbReference type="ARBA" id="ARBA00022801"/>
    </source>
</evidence>
<sequence>MIFKSAIQAIVARNLKNKLLKNQITEADLTPILKEIRTSFLDADVNLKVIRQFLDNVKTEVLNQQQLNANTKLDEFLLSTIRQNLINILGRNTIGLETQKRPLKIMMVGLNGSGKTTTTGKLAYYLKTRHNKKVANIGLDIYRPAAIQQLRTLSKEIEVSFFEKGFQNPVLTAKEILDNPENKKLDAFIFDTAGRLQTDADLMKELVSLKRIIEPQEILFVVDAMAGQDILEVAKEFHRQLKLTGIIITKTDSDARMGAALSIVAVLNIPIKFLGSGERYQHLNQFHPERIADRIMGMGDLVSLAEKAHEATDEAISKKGIYRMFSGQFDLEDLMQQMGQIKKIGSISSILDMMPTNVNISKNKIGDIEEKMRKWEIIMNSMTVKERRNPKLFKKDASRKTRVIKGSGCRPDDLNKLLKQWDESKKKVDLFVKSLKKGQNPFGKLPF</sequence>
<dbReference type="InterPro" id="IPR000897">
    <property type="entry name" value="SRP54_GTPase_dom"/>
</dbReference>
<evidence type="ECO:0000256" key="4">
    <source>
        <dbReference type="ARBA" id="ARBA00022741"/>
    </source>
</evidence>
<organism evidence="13 14">
    <name type="scientific">Mycoplasmoides fastidiosum</name>
    <dbReference type="NCBI Taxonomy" id="92758"/>
    <lineage>
        <taxon>Bacteria</taxon>
        <taxon>Bacillati</taxon>
        <taxon>Mycoplasmatota</taxon>
        <taxon>Mycoplasmoidales</taxon>
        <taxon>Mycoplasmoidaceae</taxon>
        <taxon>Mycoplasmoides</taxon>
    </lineage>
</organism>
<dbReference type="SMART" id="SM00963">
    <property type="entry name" value="SRP54_N"/>
    <property type="match status" value="1"/>
</dbReference>
<evidence type="ECO:0000256" key="8">
    <source>
        <dbReference type="ARBA" id="ARBA00023135"/>
    </source>
</evidence>
<dbReference type="Gene3D" id="1.10.260.30">
    <property type="entry name" value="Signal recognition particle, SRP54 subunit, M-domain"/>
    <property type="match status" value="1"/>
</dbReference>
<dbReference type="Pfam" id="PF02978">
    <property type="entry name" value="SRP_SPB"/>
    <property type="match status" value="1"/>
</dbReference>
<dbReference type="InterPro" id="IPR036225">
    <property type="entry name" value="SRP/SRP_N"/>
</dbReference>
<keyword evidence="5 13" id="KW-0378">Hydrolase</keyword>
<keyword evidence="6" id="KW-0694">RNA-binding</keyword>
<name>A0ABU0LZL7_9BACT</name>
<keyword evidence="9" id="KW-0687">Ribonucleoprotein</keyword>
<keyword evidence="14" id="KW-1185">Reference proteome</keyword>
<evidence type="ECO:0000256" key="9">
    <source>
        <dbReference type="ARBA" id="ARBA00023274"/>
    </source>
</evidence>
<dbReference type="InterPro" id="IPR004125">
    <property type="entry name" value="Signal_recog_particle_SRP54_M"/>
</dbReference>
<dbReference type="InterPro" id="IPR042101">
    <property type="entry name" value="SRP54_N_sf"/>
</dbReference>
<evidence type="ECO:0000256" key="1">
    <source>
        <dbReference type="ARBA" id="ARBA00004496"/>
    </source>
</evidence>
<dbReference type="PANTHER" id="PTHR11564">
    <property type="entry name" value="SIGNAL RECOGNITION PARTICLE 54K PROTEIN SRP54"/>
    <property type="match status" value="1"/>
</dbReference>
<evidence type="ECO:0000256" key="6">
    <source>
        <dbReference type="ARBA" id="ARBA00022884"/>
    </source>
</evidence>
<dbReference type="SUPFAM" id="SSF47446">
    <property type="entry name" value="Signal peptide-binding domain"/>
    <property type="match status" value="1"/>
</dbReference>
<evidence type="ECO:0000313" key="13">
    <source>
        <dbReference type="EMBL" id="MDQ0514150.1"/>
    </source>
</evidence>
<evidence type="ECO:0000256" key="7">
    <source>
        <dbReference type="ARBA" id="ARBA00023134"/>
    </source>
</evidence>
<dbReference type="Pfam" id="PF00448">
    <property type="entry name" value="SRP54"/>
    <property type="match status" value="1"/>
</dbReference>
<dbReference type="InterPro" id="IPR027417">
    <property type="entry name" value="P-loop_NTPase"/>
</dbReference>
<comment type="subcellular location">
    <subcellularLocation>
        <location evidence="1">Cytoplasm</location>
    </subcellularLocation>
</comment>
<dbReference type="GO" id="GO:0016787">
    <property type="term" value="F:hydrolase activity"/>
    <property type="evidence" value="ECO:0007669"/>
    <property type="project" value="UniProtKB-KW"/>
</dbReference>
<evidence type="ECO:0000256" key="10">
    <source>
        <dbReference type="ARBA" id="ARBA00035672"/>
    </source>
</evidence>
<gene>
    <name evidence="13" type="ORF">J2Z62_000588</name>
</gene>
<feature type="domain" description="SRP54-type proteins GTP-binding" evidence="12">
    <location>
        <begin position="270"/>
        <end position="283"/>
    </location>
</feature>
<dbReference type="Pfam" id="PF02881">
    <property type="entry name" value="SRP54_N"/>
    <property type="match status" value="1"/>
</dbReference>
<comment type="similarity">
    <text evidence="2">Belongs to the GTP-binding SRP family. SRP54 subfamily.</text>
</comment>
<evidence type="ECO:0000313" key="14">
    <source>
        <dbReference type="Proteomes" id="UP001240643"/>
    </source>
</evidence>
<dbReference type="Gene3D" id="1.20.120.140">
    <property type="entry name" value="Signal recognition particle SRP54, nucleotide-binding domain"/>
    <property type="match status" value="1"/>
</dbReference>
<evidence type="ECO:0000256" key="3">
    <source>
        <dbReference type="ARBA" id="ARBA00022490"/>
    </source>
</evidence>
<dbReference type="PANTHER" id="PTHR11564:SF5">
    <property type="entry name" value="SIGNAL RECOGNITION PARTICLE SUBUNIT SRP54"/>
    <property type="match status" value="1"/>
</dbReference>
<dbReference type="InterPro" id="IPR013822">
    <property type="entry name" value="Signal_recog_particl_SRP54_hlx"/>
</dbReference>